<evidence type="ECO:0000256" key="2">
    <source>
        <dbReference type="ARBA" id="ARBA00022676"/>
    </source>
</evidence>
<keyword evidence="3" id="KW-0808">Transferase</keyword>
<dbReference type="AlphaFoldDB" id="A0A7R8WJ30"/>
<evidence type="ECO:0000313" key="6">
    <source>
        <dbReference type="EMBL" id="CAD7232686.1"/>
    </source>
</evidence>
<dbReference type="GO" id="GO:0006487">
    <property type="term" value="P:protein N-linked glycosylation"/>
    <property type="evidence" value="ECO:0007669"/>
    <property type="project" value="TreeGrafter"/>
</dbReference>
<dbReference type="InterPro" id="IPR006759">
    <property type="entry name" value="Glyco_transf_54"/>
</dbReference>
<sequence length="545" mass="61633">MSRFKVTRWSSIRPKRICSYLSLLLIGVLLINSIRMVSQVIPNNDQLIQTAADLENETSQRIAFLMSQLHSAKMSERNLKEDLYTILQKMPGFSQLRGKGSLFGLGPLRPPTIYQFLPHLLNSPNSLQPAFLFSKNRADVSVVLGIPTVRRQVQSYLVHTLENLIQNMNPAEREDTLIVVMIGEINAPAVEAVYGEIAENFRDHLDSGLIDVIAPSPGFYPNMSSLPVTLDDPRPRFEWRTKQNLDFAFLMMYASQKGTYYVQLEDDIIATKDFVTTMKRSALSTVKRHPNWIVLEFCTLGFVGKLFHAKAVQRFAAFILIFFQLKPVDWLLPNFMESSVCALDATPKVCRKARSEVWITFKPSLFQHVGMHSSLKGKIQKLKDKNFKSTRFTPHTNNPPVRFLHTDIKSHKTYTLERAYSGKSFFWGLEPQAGDEIIFEFADKVNLTKYLIRTGNDEHPQDLLLNTTVEVLPAASATVSHSTGGNSTQSTKAADEPYVVIGSTDHRGLAEGRVPNSVNPIAKLRLKVHQRSHKWAIISEILFVS</sequence>
<evidence type="ECO:0000256" key="3">
    <source>
        <dbReference type="ARBA" id="ARBA00022679"/>
    </source>
</evidence>
<evidence type="ECO:0000259" key="5">
    <source>
        <dbReference type="Pfam" id="PF23524"/>
    </source>
</evidence>
<protein>
    <recommendedName>
        <fullName evidence="7">Alpha-1,3-mannosyl-glycoprotein 4-beta-N-acetylglucosaminyltransferase A</fullName>
    </recommendedName>
</protein>
<dbReference type="GO" id="GO:0005795">
    <property type="term" value="C:Golgi stack"/>
    <property type="evidence" value="ECO:0007669"/>
    <property type="project" value="TreeGrafter"/>
</dbReference>
<organism evidence="6">
    <name type="scientific">Cyprideis torosa</name>
    <dbReference type="NCBI Taxonomy" id="163714"/>
    <lineage>
        <taxon>Eukaryota</taxon>
        <taxon>Metazoa</taxon>
        <taxon>Ecdysozoa</taxon>
        <taxon>Arthropoda</taxon>
        <taxon>Crustacea</taxon>
        <taxon>Oligostraca</taxon>
        <taxon>Ostracoda</taxon>
        <taxon>Podocopa</taxon>
        <taxon>Podocopida</taxon>
        <taxon>Cytherocopina</taxon>
        <taxon>Cytheroidea</taxon>
        <taxon>Cytherideidae</taxon>
        <taxon>Cyprideis</taxon>
    </lineage>
</organism>
<dbReference type="InterPro" id="IPR057279">
    <property type="entry name" value="MGAT4"/>
</dbReference>
<comment type="pathway">
    <text evidence="1">Protein modification; protein glycosylation.</text>
</comment>
<evidence type="ECO:0000259" key="4">
    <source>
        <dbReference type="Pfam" id="PF04666"/>
    </source>
</evidence>
<accession>A0A7R8WJ30</accession>
<dbReference type="EMBL" id="OB664998">
    <property type="protein sequence ID" value="CAD7232686.1"/>
    <property type="molecule type" value="Genomic_DNA"/>
</dbReference>
<feature type="domain" description="MGAT4 A/B/C C-terminal" evidence="5">
    <location>
        <begin position="404"/>
        <end position="540"/>
    </location>
</feature>
<feature type="domain" description="MGAT4 conserved region" evidence="4">
    <location>
        <begin position="112"/>
        <end position="387"/>
    </location>
</feature>
<name>A0A7R8WJ30_9CRUS</name>
<dbReference type="Pfam" id="PF04666">
    <property type="entry name" value="MGAT4_cons"/>
    <property type="match status" value="1"/>
</dbReference>
<evidence type="ECO:0000256" key="1">
    <source>
        <dbReference type="ARBA" id="ARBA00004922"/>
    </source>
</evidence>
<dbReference type="GO" id="GO:0008375">
    <property type="term" value="F:acetylglucosaminyltransferase activity"/>
    <property type="evidence" value="ECO:0007669"/>
    <property type="project" value="TreeGrafter"/>
</dbReference>
<reference evidence="6" key="1">
    <citation type="submission" date="2020-11" db="EMBL/GenBank/DDBJ databases">
        <authorList>
            <person name="Tran Van P."/>
        </authorList>
    </citation>
    <scope>NUCLEOTIDE SEQUENCE</scope>
</reference>
<dbReference type="Pfam" id="PF23524">
    <property type="entry name" value="MGAT4A_C"/>
    <property type="match status" value="1"/>
</dbReference>
<evidence type="ECO:0008006" key="7">
    <source>
        <dbReference type="Google" id="ProtNLM"/>
    </source>
</evidence>
<dbReference type="OrthoDB" id="2016523at2759"/>
<dbReference type="GO" id="GO:0005783">
    <property type="term" value="C:endoplasmic reticulum"/>
    <property type="evidence" value="ECO:0007669"/>
    <property type="project" value="TreeGrafter"/>
</dbReference>
<dbReference type="PANTHER" id="PTHR12062:SF9">
    <property type="entry name" value="ALPHA-1,3-MANNOSYL-GLYCOPROTEIN 4-BETA-N-ACETYLGLUCOSAMINYLTRANSFERASE A, ISOFORM A"/>
    <property type="match status" value="1"/>
</dbReference>
<proteinExistence type="predicted"/>
<dbReference type="InterPro" id="IPR056576">
    <property type="entry name" value="MGAT4_A/B/C_C"/>
</dbReference>
<keyword evidence="2" id="KW-0328">Glycosyltransferase</keyword>
<dbReference type="PANTHER" id="PTHR12062">
    <property type="entry name" value="N-ACETYLGLUCOSAMINYLTRANSFERASE VI"/>
    <property type="match status" value="1"/>
</dbReference>
<gene>
    <name evidence="6" type="ORF">CTOB1V02_LOCUS10517</name>
</gene>
<dbReference type="GO" id="GO:0005793">
    <property type="term" value="C:endoplasmic reticulum-Golgi intermediate compartment"/>
    <property type="evidence" value="ECO:0007669"/>
    <property type="project" value="TreeGrafter"/>
</dbReference>